<protein>
    <submittedName>
        <fullName evidence="1">Phage derived protein Gp49-like</fullName>
    </submittedName>
</protein>
<dbReference type="InterPro" id="IPR009241">
    <property type="entry name" value="HigB-like"/>
</dbReference>
<sequence>MRQELYDIELEPAVEAWLDTLSDRDHAAVEAAVERLAEFGDRMPYGHARDLGDGLWELRFDISRHSVRLTYWLAEGRRAVLLTAFYKTRDRQPRDVERARKVMAECMAGGLEHGAAHRLYEGRG</sequence>
<evidence type="ECO:0000313" key="2">
    <source>
        <dbReference type="Proteomes" id="UP000198683"/>
    </source>
</evidence>
<dbReference type="EMBL" id="FNFB01000020">
    <property type="protein sequence ID" value="SDL35552.1"/>
    <property type="molecule type" value="Genomic_DNA"/>
</dbReference>
<dbReference type="Proteomes" id="UP000198683">
    <property type="component" value="Unassembled WGS sequence"/>
</dbReference>
<dbReference type="AlphaFoldDB" id="A0A1G9JE25"/>
<name>A0A1G9JE25_9ACTN</name>
<evidence type="ECO:0000313" key="1">
    <source>
        <dbReference type="EMBL" id="SDL35552.1"/>
    </source>
</evidence>
<gene>
    <name evidence="1" type="ORF">SAMN05421874_12017</name>
</gene>
<keyword evidence="2" id="KW-1185">Reference proteome</keyword>
<proteinExistence type="predicted"/>
<accession>A0A1G9JE25</accession>
<dbReference type="RefSeq" id="WP_218129173.1">
    <property type="nucleotide sequence ID" value="NZ_FNFB01000020.1"/>
</dbReference>
<organism evidence="1 2">
    <name type="scientific">Nonomuraea maritima</name>
    <dbReference type="NCBI Taxonomy" id="683260"/>
    <lineage>
        <taxon>Bacteria</taxon>
        <taxon>Bacillati</taxon>
        <taxon>Actinomycetota</taxon>
        <taxon>Actinomycetes</taxon>
        <taxon>Streptosporangiales</taxon>
        <taxon>Streptosporangiaceae</taxon>
        <taxon>Nonomuraea</taxon>
    </lineage>
</organism>
<dbReference type="Pfam" id="PF05973">
    <property type="entry name" value="Gp49"/>
    <property type="match status" value="1"/>
</dbReference>
<reference evidence="1 2" key="1">
    <citation type="submission" date="2016-10" db="EMBL/GenBank/DDBJ databases">
        <authorList>
            <person name="de Groot N.N."/>
        </authorList>
    </citation>
    <scope>NUCLEOTIDE SEQUENCE [LARGE SCALE GENOMIC DNA]</scope>
    <source>
        <strain evidence="1 2">CGMCC 4.5681</strain>
    </source>
</reference>